<protein>
    <submittedName>
        <fullName evidence="2">Uncharacterized protein</fullName>
    </submittedName>
</protein>
<keyword evidence="3" id="KW-1185">Reference proteome</keyword>
<dbReference type="AlphaFoldDB" id="A0AAD7WSN6"/>
<reference evidence="2" key="1">
    <citation type="journal article" date="2023" name="Science">
        <title>Genome structures resolve the early diversification of teleost fishes.</title>
        <authorList>
            <person name="Parey E."/>
            <person name="Louis A."/>
            <person name="Montfort J."/>
            <person name="Bouchez O."/>
            <person name="Roques C."/>
            <person name="Iampietro C."/>
            <person name="Lluch J."/>
            <person name="Castinel A."/>
            <person name="Donnadieu C."/>
            <person name="Desvignes T."/>
            <person name="Floi Bucao C."/>
            <person name="Jouanno E."/>
            <person name="Wen M."/>
            <person name="Mejri S."/>
            <person name="Dirks R."/>
            <person name="Jansen H."/>
            <person name="Henkel C."/>
            <person name="Chen W.J."/>
            <person name="Zahm M."/>
            <person name="Cabau C."/>
            <person name="Klopp C."/>
            <person name="Thompson A.W."/>
            <person name="Robinson-Rechavi M."/>
            <person name="Braasch I."/>
            <person name="Lecointre G."/>
            <person name="Bobe J."/>
            <person name="Postlethwait J.H."/>
            <person name="Berthelot C."/>
            <person name="Roest Crollius H."/>
            <person name="Guiguen Y."/>
        </authorList>
    </citation>
    <scope>NUCLEOTIDE SEQUENCE</scope>
    <source>
        <strain evidence="2">NC1722</strain>
    </source>
</reference>
<evidence type="ECO:0000313" key="3">
    <source>
        <dbReference type="Proteomes" id="UP001221898"/>
    </source>
</evidence>
<dbReference type="Proteomes" id="UP001221898">
    <property type="component" value="Unassembled WGS sequence"/>
</dbReference>
<proteinExistence type="predicted"/>
<comment type="caution">
    <text evidence="2">The sequence shown here is derived from an EMBL/GenBank/DDBJ whole genome shotgun (WGS) entry which is preliminary data.</text>
</comment>
<gene>
    <name evidence="2" type="ORF">AAFF_G00274200</name>
</gene>
<organism evidence="2 3">
    <name type="scientific">Aldrovandia affinis</name>
    <dbReference type="NCBI Taxonomy" id="143900"/>
    <lineage>
        <taxon>Eukaryota</taxon>
        <taxon>Metazoa</taxon>
        <taxon>Chordata</taxon>
        <taxon>Craniata</taxon>
        <taxon>Vertebrata</taxon>
        <taxon>Euteleostomi</taxon>
        <taxon>Actinopterygii</taxon>
        <taxon>Neopterygii</taxon>
        <taxon>Teleostei</taxon>
        <taxon>Notacanthiformes</taxon>
        <taxon>Halosauridae</taxon>
        <taxon>Aldrovandia</taxon>
    </lineage>
</organism>
<name>A0AAD7WSN6_9TELE</name>
<feature type="compositionally biased region" description="Basic residues" evidence="1">
    <location>
        <begin position="91"/>
        <end position="104"/>
    </location>
</feature>
<evidence type="ECO:0000256" key="1">
    <source>
        <dbReference type="SAM" id="MobiDB-lite"/>
    </source>
</evidence>
<sequence length="104" mass="11393">MIKEVCLFFALTYRAGTGVTENRIIHKTRDATDDTTDAAICCPDKVWTSRRGGSVCAGGARAPWLVPLVTGRTFTASPHSQPRAFSESRAHARLPHRRLTRPSG</sequence>
<dbReference type="EMBL" id="JAINUG010000038">
    <property type="protein sequence ID" value="KAJ8407563.1"/>
    <property type="molecule type" value="Genomic_DNA"/>
</dbReference>
<evidence type="ECO:0000313" key="2">
    <source>
        <dbReference type="EMBL" id="KAJ8407563.1"/>
    </source>
</evidence>
<feature type="region of interest" description="Disordered" evidence="1">
    <location>
        <begin position="75"/>
        <end position="104"/>
    </location>
</feature>
<accession>A0AAD7WSN6</accession>